<feature type="compositionally biased region" description="Basic and acidic residues" evidence="1">
    <location>
        <begin position="40"/>
        <end position="53"/>
    </location>
</feature>
<reference evidence="2" key="1">
    <citation type="journal article" date="2020" name="Stud. Mycol.">
        <title>101 Dothideomycetes genomes: a test case for predicting lifestyles and emergence of pathogens.</title>
        <authorList>
            <person name="Haridas S."/>
            <person name="Albert R."/>
            <person name="Binder M."/>
            <person name="Bloem J."/>
            <person name="Labutti K."/>
            <person name="Salamov A."/>
            <person name="Andreopoulos B."/>
            <person name="Baker S."/>
            <person name="Barry K."/>
            <person name="Bills G."/>
            <person name="Bluhm B."/>
            <person name="Cannon C."/>
            <person name="Castanera R."/>
            <person name="Culley D."/>
            <person name="Daum C."/>
            <person name="Ezra D."/>
            <person name="Gonzalez J."/>
            <person name="Henrissat B."/>
            <person name="Kuo A."/>
            <person name="Liang C."/>
            <person name="Lipzen A."/>
            <person name="Lutzoni F."/>
            <person name="Magnuson J."/>
            <person name="Mondo S."/>
            <person name="Nolan M."/>
            <person name="Ohm R."/>
            <person name="Pangilinan J."/>
            <person name="Park H.-J."/>
            <person name="Ramirez L."/>
            <person name="Alfaro M."/>
            <person name="Sun H."/>
            <person name="Tritt A."/>
            <person name="Yoshinaga Y."/>
            <person name="Zwiers L.-H."/>
            <person name="Turgeon B."/>
            <person name="Goodwin S."/>
            <person name="Spatafora J."/>
            <person name="Crous P."/>
            <person name="Grigoriev I."/>
        </authorList>
    </citation>
    <scope>NUCLEOTIDE SEQUENCE</scope>
    <source>
        <strain evidence="2">CBS 113979</strain>
    </source>
</reference>
<dbReference type="Proteomes" id="UP000800041">
    <property type="component" value="Unassembled WGS sequence"/>
</dbReference>
<protein>
    <submittedName>
        <fullName evidence="2">Uncharacterized protein</fullName>
    </submittedName>
</protein>
<sequence>MALPEEDMTTALEWAPAGLLNPRPSRIHHETNQLGVSKSEATRRPHDTGRDFRPAASSTKSPYKLNVARLVRICTPRSIDRDALCKSAKANVGVERHSLEGNPSSACQFMARRINGGSSSAVILRIARMVIFLPILPVGLSVFDSFLLRFEPQIREDTLRRGSSMSSARLGTYMYIPPT</sequence>
<proteinExistence type="predicted"/>
<evidence type="ECO:0000256" key="1">
    <source>
        <dbReference type="SAM" id="MobiDB-lite"/>
    </source>
</evidence>
<evidence type="ECO:0000313" key="3">
    <source>
        <dbReference type="Proteomes" id="UP000800041"/>
    </source>
</evidence>
<feature type="region of interest" description="Disordered" evidence="1">
    <location>
        <begin position="20"/>
        <end position="58"/>
    </location>
</feature>
<name>A0A6G1H412_9PEZI</name>
<keyword evidence="3" id="KW-1185">Reference proteome</keyword>
<organism evidence="2 3">
    <name type="scientific">Aulographum hederae CBS 113979</name>
    <dbReference type="NCBI Taxonomy" id="1176131"/>
    <lineage>
        <taxon>Eukaryota</taxon>
        <taxon>Fungi</taxon>
        <taxon>Dikarya</taxon>
        <taxon>Ascomycota</taxon>
        <taxon>Pezizomycotina</taxon>
        <taxon>Dothideomycetes</taxon>
        <taxon>Pleosporomycetidae</taxon>
        <taxon>Aulographales</taxon>
        <taxon>Aulographaceae</taxon>
    </lineage>
</organism>
<evidence type="ECO:0000313" key="2">
    <source>
        <dbReference type="EMBL" id="KAF1987760.1"/>
    </source>
</evidence>
<dbReference type="AlphaFoldDB" id="A0A6G1H412"/>
<accession>A0A6G1H412</accession>
<dbReference type="EMBL" id="ML977151">
    <property type="protein sequence ID" value="KAF1987760.1"/>
    <property type="molecule type" value="Genomic_DNA"/>
</dbReference>
<gene>
    <name evidence="2" type="ORF">K402DRAFT_44968</name>
</gene>